<dbReference type="Proteomes" id="UP000295710">
    <property type="component" value="Unassembled WGS sequence"/>
</dbReference>
<keyword evidence="2" id="KW-1185">Reference proteome</keyword>
<gene>
    <name evidence="1" type="ORF">E1963_15475</name>
</gene>
<dbReference type="SUPFAM" id="SSF52540">
    <property type="entry name" value="P-loop containing nucleoside triphosphate hydrolases"/>
    <property type="match status" value="1"/>
</dbReference>
<dbReference type="AlphaFoldDB" id="A0A4R4FBT1"/>
<sequence>MDSKRLVICDPEEGYASALASYFMRRKELAFQVYICRSLQNVKTMQEEEHIDYLIISADCDSEERGRIAADSKFILTVSGQERLEKDEIPVMKYQPGEAILTEIIRCCGSDGQNGELYFRTAKKVKCTLIGVFSPVHRIGKTSYAIELGQKLALKMDVLYVNMELYGGKGGLFEEDPSYTLADVLYYSRQESKNLPLVLSTMTGRMKNLDYLNPMPVSDDVKEVAPQEWTGLIRQIVENSIYETVILDVDEGLRGVYDILRLCTEVHMPAAEDEVSCAKVRQFEAELQLLGYEDVLQKLNRKEQKG</sequence>
<dbReference type="InterPro" id="IPR027417">
    <property type="entry name" value="P-loop_NTPase"/>
</dbReference>
<proteinExistence type="predicted"/>
<reference evidence="1 2" key="1">
    <citation type="journal article" date="2016" name="Nat. Microbiol.">
        <title>The Mouse Intestinal Bacterial Collection (miBC) provides host-specific insight into cultured diversity and functional potential of the gut microbiota.</title>
        <authorList>
            <person name="Lagkouvardos I."/>
            <person name="Pukall R."/>
            <person name="Abt B."/>
            <person name="Foesel B.U."/>
            <person name="Meier-Kolthoff J.P."/>
            <person name="Kumar N."/>
            <person name="Bresciani A."/>
            <person name="Martinez I."/>
            <person name="Just S."/>
            <person name="Ziegler C."/>
            <person name="Brugiroux S."/>
            <person name="Garzetti D."/>
            <person name="Wenning M."/>
            <person name="Bui T.P."/>
            <person name="Wang J."/>
            <person name="Hugenholtz F."/>
            <person name="Plugge C.M."/>
            <person name="Peterson D.A."/>
            <person name="Hornef M.W."/>
            <person name="Baines J.F."/>
            <person name="Smidt H."/>
            <person name="Walter J."/>
            <person name="Kristiansen K."/>
            <person name="Nielsen H.B."/>
            <person name="Haller D."/>
            <person name="Overmann J."/>
            <person name="Stecher B."/>
            <person name="Clavel T."/>
        </authorList>
    </citation>
    <scope>NUCLEOTIDE SEQUENCE [LARGE SCALE GENOMIC DNA]</scope>
    <source>
        <strain evidence="1 2">DSM 28560</strain>
    </source>
</reference>
<dbReference type="Gene3D" id="3.40.50.10850">
    <property type="entry name" value="Ntrc-like two-domain protein"/>
    <property type="match status" value="1"/>
</dbReference>
<organism evidence="1 2">
    <name type="scientific">Extibacter muris</name>
    <dbReference type="NCBI Taxonomy" id="1796622"/>
    <lineage>
        <taxon>Bacteria</taxon>
        <taxon>Bacillati</taxon>
        <taxon>Bacillota</taxon>
        <taxon>Clostridia</taxon>
        <taxon>Lachnospirales</taxon>
        <taxon>Lachnospiraceae</taxon>
        <taxon>Extibacter</taxon>
    </lineage>
</organism>
<evidence type="ECO:0008006" key="3">
    <source>
        <dbReference type="Google" id="ProtNLM"/>
    </source>
</evidence>
<evidence type="ECO:0000313" key="2">
    <source>
        <dbReference type="Proteomes" id="UP000295710"/>
    </source>
</evidence>
<comment type="caution">
    <text evidence="1">The sequence shown here is derived from an EMBL/GenBank/DDBJ whole genome shotgun (WGS) entry which is preliminary data.</text>
</comment>
<dbReference type="EMBL" id="SMMX01000016">
    <property type="protein sequence ID" value="TDA20711.1"/>
    <property type="molecule type" value="Genomic_DNA"/>
</dbReference>
<dbReference type="Gene3D" id="3.40.50.300">
    <property type="entry name" value="P-loop containing nucleotide triphosphate hydrolases"/>
    <property type="match status" value="1"/>
</dbReference>
<accession>A0A4R4FBT1</accession>
<evidence type="ECO:0000313" key="1">
    <source>
        <dbReference type="EMBL" id="TDA20711.1"/>
    </source>
</evidence>
<dbReference type="RefSeq" id="WP_132279867.1">
    <property type="nucleotide sequence ID" value="NZ_JAOBST010000025.1"/>
</dbReference>
<protein>
    <recommendedName>
        <fullName evidence="3">ParA family protein</fullName>
    </recommendedName>
</protein>
<name>A0A4R4FBT1_9FIRM</name>